<dbReference type="PROSITE" id="PS51473">
    <property type="entry name" value="GNK2"/>
    <property type="match status" value="2"/>
</dbReference>
<protein>
    <recommendedName>
        <fullName evidence="4">Gnk2-homologous domain-containing protein</fullName>
    </recommendedName>
</protein>
<dbReference type="FunFam" id="3.30.430.20:FF:000002">
    <property type="entry name" value="Cysteine-rich receptor-like protein kinase 10"/>
    <property type="match status" value="1"/>
</dbReference>
<keyword evidence="2" id="KW-0677">Repeat</keyword>
<dbReference type="CDD" id="cd18113">
    <property type="entry name" value="ATP-synt_F1_alpha_C"/>
    <property type="match status" value="1"/>
</dbReference>
<dbReference type="InterPro" id="IPR038376">
    <property type="entry name" value="ATP_synth_asu_C_sf"/>
</dbReference>
<dbReference type="InterPro" id="IPR002902">
    <property type="entry name" value="GNK2"/>
</dbReference>
<dbReference type="PANTHER" id="PTHR32099:SF42">
    <property type="entry name" value="CYSTEINE-RICH RECEPTOR-LIKE PROTEIN KINASE 9-RELATED"/>
    <property type="match status" value="1"/>
</dbReference>
<dbReference type="PANTHER" id="PTHR32099">
    <property type="entry name" value="CYSTEINE-RICH REPEAT SECRETORY PROTEIN"/>
    <property type="match status" value="1"/>
</dbReference>
<sequence>MKYKTNKRAPTRKPKEKRTKANREGNDGIRPTINVGISVSRVGSAAQIKAMKQVAGKLKLELAQFAELEAFAQFTSDLDKATHNQLARDQRLRELLKQSQSATNGFYNTTAGQNPYRVYGIFLCRGDVTPGVCQSCIMTASEEIKQACPTEEESIIWYEKCMLRYSTSNIFSNLAESPEVDQWETENVADLEQFNQILGVLMNNLVSQASSSSSTDMFATNNENYTSFQRIYGLVQCTPDISQSDCNRCLIGSLAQIPRCCSGSRSGGIFRPSCNLMYSTDSVYQLEADGSDPPPLSKRSAPPPSSKQRYSTDSETPFLFHTDSNFNYPV</sequence>
<organism evidence="5 6">
    <name type="scientific">Protea cynaroides</name>
    <dbReference type="NCBI Taxonomy" id="273540"/>
    <lineage>
        <taxon>Eukaryota</taxon>
        <taxon>Viridiplantae</taxon>
        <taxon>Streptophyta</taxon>
        <taxon>Embryophyta</taxon>
        <taxon>Tracheophyta</taxon>
        <taxon>Spermatophyta</taxon>
        <taxon>Magnoliopsida</taxon>
        <taxon>Proteales</taxon>
        <taxon>Proteaceae</taxon>
        <taxon>Protea</taxon>
    </lineage>
</organism>
<evidence type="ECO:0000313" key="6">
    <source>
        <dbReference type="Proteomes" id="UP001141806"/>
    </source>
</evidence>
<dbReference type="Gene3D" id="3.30.430.20">
    <property type="entry name" value="Gnk2 domain, C-X8-C-X2-C motif"/>
    <property type="match status" value="1"/>
</dbReference>
<feature type="compositionally biased region" description="Pro residues" evidence="3">
    <location>
        <begin position="292"/>
        <end position="305"/>
    </location>
</feature>
<evidence type="ECO:0000256" key="2">
    <source>
        <dbReference type="ARBA" id="ARBA00022737"/>
    </source>
</evidence>
<feature type="compositionally biased region" description="Basic residues" evidence="3">
    <location>
        <begin position="1"/>
        <end position="18"/>
    </location>
</feature>
<name>A0A9Q0H6A1_9MAGN</name>
<dbReference type="InterPro" id="IPR038408">
    <property type="entry name" value="GNK2_sf"/>
</dbReference>
<accession>A0A9Q0H6A1</accession>
<gene>
    <name evidence="5" type="ORF">NE237_026011</name>
</gene>
<comment type="caution">
    <text evidence="5">The sequence shown here is derived from an EMBL/GenBank/DDBJ whole genome shotgun (WGS) entry which is preliminary data.</text>
</comment>
<feature type="region of interest" description="Disordered" evidence="3">
    <location>
        <begin position="1"/>
        <end position="29"/>
    </location>
</feature>
<dbReference type="Pfam" id="PF00306">
    <property type="entry name" value="ATP-synt_ab_C"/>
    <property type="match status" value="1"/>
</dbReference>
<dbReference type="SUPFAM" id="SSF47917">
    <property type="entry name" value="C-terminal domain of alpha and beta subunits of F1 ATP synthase"/>
    <property type="match status" value="1"/>
</dbReference>
<dbReference type="Gene3D" id="1.20.150.20">
    <property type="entry name" value="ATP synthase alpha/beta chain, C-terminal domain"/>
    <property type="match status" value="1"/>
</dbReference>
<dbReference type="CDD" id="cd23509">
    <property type="entry name" value="Gnk2-like"/>
    <property type="match status" value="2"/>
</dbReference>
<dbReference type="GO" id="GO:0015986">
    <property type="term" value="P:proton motive force-driven ATP synthesis"/>
    <property type="evidence" value="ECO:0007669"/>
    <property type="project" value="InterPro"/>
</dbReference>
<evidence type="ECO:0000256" key="3">
    <source>
        <dbReference type="SAM" id="MobiDB-lite"/>
    </source>
</evidence>
<feature type="region of interest" description="Disordered" evidence="3">
    <location>
        <begin position="288"/>
        <end position="330"/>
    </location>
</feature>
<reference evidence="5" key="1">
    <citation type="journal article" date="2023" name="Plant J.">
        <title>The genome of the king protea, Protea cynaroides.</title>
        <authorList>
            <person name="Chang J."/>
            <person name="Duong T.A."/>
            <person name="Schoeman C."/>
            <person name="Ma X."/>
            <person name="Roodt D."/>
            <person name="Barker N."/>
            <person name="Li Z."/>
            <person name="Van de Peer Y."/>
            <person name="Mizrachi E."/>
        </authorList>
    </citation>
    <scope>NUCLEOTIDE SEQUENCE</scope>
    <source>
        <tissue evidence="5">Young leaves</tissue>
    </source>
</reference>
<feature type="domain" description="Gnk2-homologous" evidence="4">
    <location>
        <begin position="66"/>
        <end position="170"/>
    </location>
</feature>
<proteinExistence type="predicted"/>
<evidence type="ECO:0000259" key="4">
    <source>
        <dbReference type="PROSITE" id="PS51473"/>
    </source>
</evidence>
<evidence type="ECO:0000313" key="5">
    <source>
        <dbReference type="EMBL" id="KAJ4958900.1"/>
    </source>
</evidence>
<dbReference type="InterPro" id="IPR000793">
    <property type="entry name" value="ATP_synth_asu_C"/>
</dbReference>
<dbReference type="EMBL" id="JAMYWD010000010">
    <property type="protein sequence ID" value="KAJ4958900.1"/>
    <property type="molecule type" value="Genomic_DNA"/>
</dbReference>
<dbReference type="AlphaFoldDB" id="A0A9Q0H6A1"/>
<keyword evidence="1" id="KW-0732">Signal</keyword>
<dbReference type="Proteomes" id="UP001141806">
    <property type="component" value="Unassembled WGS sequence"/>
</dbReference>
<dbReference type="OrthoDB" id="1909574at2759"/>
<evidence type="ECO:0000256" key="1">
    <source>
        <dbReference type="ARBA" id="ARBA00022729"/>
    </source>
</evidence>
<feature type="domain" description="Gnk2-homologous" evidence="4">
    <location>
        <begin position="176"/>
        <end position="283"/>
    </location>
</feature>
<dbReference type="Pfam" id="PF01657">
    <property type="entry name" value="Stress-antifung"/>
    <property type="match status" value="1"/>
</dbReference>
<keyword evidence="6" id="KW-1185">Reference proteome</keyword>